<dbReference type="AlphaFoldDB" id="A0A448YMU2"/>
<dbReference type="CDD" id="cd05833">
    <property type="entry name" value="Ribosomal_P2"/>
    <property type="match status" value="1"/>
</dbReference>
<accession>A0A448YMU2</accession>
<dbReference type="FunFam" id="1.10.10.1410:FF:000002">
    <property type="entry name" value="60S acidic ribosomal protein P2"/>
    <property type="match status" value="1"/>
</dbReference>
<feature type="region of interest" description="Disordered" evidence="4">
    <location>
        <begin position="94"/>
        <end position="138"/>
    </location>
</feature>
<protein>
    <submittedName>
        <fullName evidence="5">DEKNAAC103289</fullName>
    </submittedName>
</protein>
<evidence type="ECO:0000256" key="4">
    <source>
        <dbReference type="SAM" id="MobiDB-lite"/>
    </source>
</evidence>
<reference evidence="5 6" key="1">
    <citation type="submission" date="2018-12" db="EMBL/GenBank/DDBJ databases">
        <authorList>
            <person name="Tiukova I."/>
            <person name="Dainat J."/>
        </authorList>
    </citation>
    <scope>NUCLEOTIDE SEQUENCE [LARGE SCALE GENOMIC DNA]</scope>
</reference>
<dbReference type="InterPro" id="IPR038716">
    <property type="entry name" value="P1/P2_N_sf"/>
</dbReference>
<dbReference type="InterPro" id="IPR044076">
    <property type="entry name" value="Ribosomal_P2"/>
</dbReference>
<feature type="compositionally biased region" description="Low complexity" evidence="4">
    <location>
        <begin position="100"/>
        <end position="113"/>
    </location>
</feature>
<dbReference type="HAMAP" id="MF_01478">
    <property type="entry name" value="Ribosomal_L12_arch"/>
    <property type="match status" value="1"/>
</dbReference>
<evidence type="ECO:0000256" key="3">
    <source>
        <dbReference type="ARBA" id="ARBA00023274"/>
    </source>
</evidence>
<gene>
    <name evidence="5" type="ORF">BRENAR_LOCUS2996</name>
</gene>
<dbReference type="Gene3D" id="1.10.10.1410">
    <property type="match status" value="1"/>
</dbReference>
<evidence type="ECO:0000313" key="5">
    <source>
        <dbReference type="EMBL" id="VEU22265.1"/>
    </source>
</evidence>
<dbReference type="Pfam" id="PF00428">
    <property type="entry name" value="Ribosomal_60s"/>
    <property type="match status" value="1"/>
</dbReference>
<dbReference type="PANTHER" id="PTHR21141">
    <property type="entry name" value="60S ACIDIC RIBOSOMAL PROTEIN FAMILY MEMBER"/>
    <property type="match status" value="1"/>
</dbReference>
<evidence type="ECO:0000256" key="1">
    <source>
        <dbReference type="ARBA" id="ARBA00005436"/>
    </source>
</evidence>
<dbReference type="GO" id="GO:0003735">
    <property type="term" value="F:structural constituent of ribosome"/>
    <property type="evidence" value="ECO:0007669"/>
    <property type="project" value="InterPro"/>
</dbReference>
<dbReference type="OrthoDB" id="1227494at2759"/>
<evidence type="ECO:0000256" key="2">
    <source>
        <dbReference type="ARBA" id="ARBA00022980"/>
    </source>
</evidence>
<keyword evidence="6" id="KW-1185">Reference proteome</keyword>
<dbReference type="EMBL" id="CAACVR010000022">
    <property type="protein sequence ID" value="VEU22265.1"/>
    <property type="molecule type" value="Genomic_DNA"/>
</dbReference>
<dbReference type="PANTHER" id="PTHR21141:SF103">
    <property type="entry name" value="LARGE RIBOSOMAL SUBUNIT PROTEIN P2A"/>
    <property type="match status" value="1"/>
</dbReference>
<sequence length="138" mass="14336">MAHTWCHAASCGLVKGTTPVSQGHPIASTNTPVKYLAAYLLLTKSGNSAPSKEDITKVLEAAGIDVEDEKLDKLIAEVDGKTADELIAQGQEKLSTVSVSAPSAASGPAAAESGEAEEEEKEEEAEESDDDMGMGLFD</sequence>
<dbReference type="GO" id="GO:0022625">
    <property type="term" value="C:cytosolic large ribosomal subunit"/>
    <property type="evidence" value="ECO:0007669"/>
    <property type="project" value="InterPro"/>
</dbReference>
<proteinExistence type="inferred from homology"/>
<dbReference type="Proteomes" id="UP000290900">
    <property type="component" value="Unassembled WGS sequence"/>
</dbReference>
<keyword evidence="3" id="KW-0687">Ribonucleoprotein</keyword>
<dbReference type="GO" id="GO:0002182">
    <property type="term" value="P:cytoplasmic translational elongation"/>
    <property type="evidence" value="ECO:0007669"/>
    <property type="project" value="InterPro"/>
</dbReference>
<dbReference type="InterPro" id="IPR027534">
    <property type="entry name" value="Ribosomal_P1/P2"/>
</dbReference>
<evidence type="ECO:0000313" key="6">
    <source>
        <dbReference type="Proteomes" id="UP000290900"/>
    </source>
</evidence>
<name>A0A448YMU2_BRENA</name>
<comment type="similarity">
    <text evidence="1">Belongs to the eukaryotic ribosomal protein P1/P2 family.</text>
</comment>
<keyword evidence="2" id="KW-0689">Ribosomal protein</keyword>
<dbReference type="STRING" id="13370.A0A448YMU2"/>
<dbReference type="InParanoid" id="A0A448YMU2"/>
<organism evidence="5 6">
    <name type="scientific">Brettanomyces naardenensis</name>
    <name type="common">Yeast</name>
    <dbReference type="NCBI Taxonomy" id="13370"/>
    <lineage>
        <taxon>Eukaryota</taxon>
        <taxon>Fungi</taxon>
        <taxon>Dikarya</taxon>
        <taxon>Ascomycota</taxon>
        <taxon>Saccharomycotina</taxon>
        <taxon>Pichiomycetes</taxon>
        <taxon>Pichiales</taxon>
        <taxon>Pichiaceae</taxon>
        <taxon>Brettanomyces</taxon>
    </lineage>
</organism>
<feature type="compositionally biased region" description="Acidic residues" evidence="4">
    <location>
        <begin position="114"/>
        <end position="132"/>
    </location>
</feature>